<name>A0A6J6HRZ5_9ZZZZ</name>
<evidence type="ECO:0000313" key="1">
    <source>
        <dbReference type="EMBL" id="CAB4614215.1"/>
    </source>
</evidence>
<reference evidence="1" key="1">
    <citation type="submission" date="2020-05" db="EMBL/GenBank/DDBJ databases">
        <authorList>
            <person name="Chiriac C."/>
            <person name="Salcher M."/>
            <person name="Ghai R."/>
            <person name="Kavagutti S V."/>
        </authorList>
    </citation>
    <scope>NUCLEOTIDE SEQUENCE</scope>
</reference>
<gene>
    <name evidence="1" type="ORF">UFOPK1939_00071</name>
</gene>
<dbReference type="AlphaFoldDB" id="A0A6J6HRZ5"/>
<proteinExistence type="predicted"/>
<protein>
    <submittedName>
        <fullName evidence="1">Unannotated protein</fullName>
    </submittedName>
</protein>
<dbReference type="EMBL" id="CAEZVF010000005">
    <property type="protein sequence ID" value="CAB4614215.1"/>
    <property type="molecule type" value="Genomic_DNA"/>
</dbReference>
<accession>A0A6J6HRZ5</accession>
<sequence>MVGIDGAINSHETIEPTGCLVARTGWSIDMGITREGVQYKNPIGAIGIQRAPRFEGDGHLWQVSAEFKINRAERHKLPLPHDVSFQPRTGDWKEFVVARMHGVRRP</sequence>
<organism evidence="1">
    <name type="scientific">freshwater metagenome</name>
    <dbReference type="NCBI Taxonomy" id="449393"/>
    <lineage>
        <taxon>unclassified sequences</taxon>
        <taxon>metagenomes</taxon>
        <taxon>ecological metagenomes</taxon>
    </lineage>
</organism>